<name>A0ABR6W3W8_9BACT</name>
<evidence type="ECO:0008006" key="4">
    <source>
        <dbReference type="Google" id="ProtNLM"/>
    </source>
</evidence>
<dbReference type="EMBL" id="VFIA01000008">
    <property type="protein sequence ID" value="MBC3791287.1"/>
    <property type="molecule type" value="Genomic_DNA"/>
</dbReference>
<sequence length="41" mass="4226">MKKLLIFGAVLATLSLGSCSRKSSCPAYGSVQKPASAQVRA</sequence>
<evidence type="ECO:0000313" key="2">
    <source>
        <dbReference type="EMBL" id="MBC3791287.1"/>
    </source>
</evidence>
<evidence type="ECO:0000313" key="3">
    <source>
        <dbReference type="Proteomes" id="UP000700732"/>
    </source>
</evidence>
<protein>
    <recommendedName>
        <fullName evidence="4">Lipoprotein</fullName>
    </recommendedName>
</protein>
<accession>A0ABR6W3W8</accession>
<reference evidence="2 3" key="1">
    <citation type="submission" date="2019-06" db="EMBL/GenBank/DDBJ databases">
        <title>Spirosoma utsteinense sp. nov. isolated from Antarctic ice-free soils.</title>
        <authorList>
            <person name="Tahon G."/>
        </authorList>
    </citation>
    <scope>NUCLEOTIDE SEQUENCE [LARGE SCALE GENOMIC DNA]</scope>
    <source>
        <strain evidence="2 3">LMG 31447</strain>
    </source>
</reference>
<feature type="region of interest" description="Disordered" evidence="1">
    <location>
        <begin position="20"/>
        <end position="41"/>
    </location>
</feature>
<proteinExistence type="predicted"/>
<dbReference type="RefSeq" id="WP_262891301.1">
    <property type="nucleotide sequence ID" value="NZ_VFIA01000008.1"/>
</dbReference>
<keyword evidence="3" id="KW-1185">Reference proteome</keyword>
<organism evidence="2 3">
    <name type="scientific">Spirosoma utsteinense</name>
    <dbReference type="NCBI Taxonomy" id="2585773"/>
    <lineage>
        <taxon>Bacteria</taxon>
        <taxon>Pseudomonadati</taxon>
        <taxon>Bacteroidota</taxon>
        <taxon>Cytophagia</taxon>
        <taxon>Cytophagales</taxon>
        <taxon>Cytophagaceae</taxon>
        <taxon>Spirosoma</taxon>
    </lineage>
</organism>
<evidence type="ECO:0000256" key="1">
    <source>
        <dbReference type="SAM" id="MobiDB-lite"/>
    </source>
</evidence>
<dbReference type="Proteomes" id="UP000700732">
    <property type="component" value="Unassembled WGS sequence"/>
</dbReference>
<gene>
    <name evidence="2" type="ORF">FH603_1787</name>
</gene>
<dbReference type="PROSITE" id="PS51257">
    <property type="entry name" value="PROKAR_LIPOPROTEIN"/>
    <property type="match status" value="1"/>
</dbReference>
<comment type="caution">
    <text evidence="2">The sequence shown here is derived from an EMBL/GenBank/DDBJ whole genome shotgun (WGS) entry which is preliminary data.</text>
</comment>